<evidence type="ECO:0000259" key="1">
    <source>
        <dbReference type="Pfam" id="PF13193"/>
    </source>
</evidence>
<comment type="caution">
    <text evidence="2">The sequence shown here is derived from an EMBL/GenBank/DDBJ whole genome shotgun (WGS) entry which is preliminary data.</text>
</comment>
<reference evidence="2 3" key="1">
    <citation type="submission" date="2015-07" db="EMBL/GenBank/DDBJ databases">
        <authorList>
            <person name="Ju K.-S."/>
            <person name="Doroghazi J.R."/>
            <person name="Metcalf W.W."/>
        </authorList>
    </citation>
    <scope>NUCLEOTIDE SEQUENCE [LARGE SCALE GENOMIC DNA]</scope>
    <source>
        <strain evidence="2 3">NRRL B-3589</strain>
    </source>
</reference>
<sequence>MYRTGDLARWRGDGVLDYAGRADDQVKVRGFRIELGEVEAALSAHGGVARSTVLVREDRPGEKRLVAYLVPTGTAAPTTGELREFLAATLPDYMVPAAFVTLDALPLTPNGKLDRKALPAPEYRTELAGRA</sequence>
<dbReference type="InterPro" id="IPR042099">
    <property type="entry name" value="ANL_N_sf"/>
</dbReference>
<dbReference type="InterPro" id="IPR025110">
    <property type="entry name" value="AMP-bd_C"/>
</dbReference>
<evidence type="ECO:0000313" key="2">
    <source>
        <dbReference type="EMBL" id="KOG49731.1"/>
    </source>
</evidence>
<dbReference type="PANTHER" id="PTHR45527">
    <property type="entry name" value="NONRIBOSOMAL PEPTIDE SYNTHETASE"/>
    <property type="match status" value="1"/>
</dbReference>
<dbReference type="Pfam" id="PF13193">
    <property type="entry name" value="AMP-binding_C"/>
    <property type="match status" value="1"/>
</dbReference>
<gene>
    <name evidence="2" type="ORF">ADK38_44900</name>
</gene>
<protein>
    <recommendedName>
        <fullName evidence="1">AMP-binding enzyme C-terminal domain-containing protein</fullName>
    </recommendedName>
</protein>
<dbReference type="Proteomes" id="UP000037020">
    <property type="component" value="Unassembled WGS sequence"/>
</dbReference>
<evidence type="ECO:0000313" key="3">
    <source>
        <dbReference type="Proteomes" id="UP000037020"/>
    </source>
</evidence>
<accession>A0ABR5IS33</accession>
<dbReference type="Gene3D" id="3.40.50.12780">
    <property type="entry name" value="N-terminal domain of ligase-like"/>
    <property type="match status" value="1"/>
</dbReference>
<keyword evidence="3" id="KW-1185">Reference proteome</keyword>
<dbReference type="SUPFAM" id="SSF56801">
    <property type="entry name" value="Acetyl-CoA synthetase-like"/>
    <property type="match status" value="1"/>
</dbReference>
<feature type="non-terminal residue" evidence="2">
    <location>
        <position position="131"/>
    </location>
</feature>
<dbReference type="EMBL" id="LGUT01004430">
    <property type="protein sequence ID" value="KOG49731.1"/>
    <property type="molecule type" value="Genomic_DNA"/>
</dbReference>
<dbReference type="InterPro" id="IPR045851">
    <property type="entry name" value="AMP-bd_C_sf"/>
</dbReference>
<proteinExistence type="predicted"/>
<organism evidence="2 3">
    <name type="scientific">Streptomyces varsoviensis</name>
    <dbReference type="NCBI Taxonomy" id="67373"/>
    <lineage>
        <taxon>Bacteria</taxon>
        <taxon>Bacillati</taxon>
        <taxon>Actinomycetota</taxon>
        <taxon>Actinomycetes</taxon>
        <taxon>Kitasatosporales</taxon>
        <taxon>Streptomycetaceae</taxon>
        <taxon>Streptomyces</taxon>
    </lineage>
</organism>
<name>A0ABR5IS33_9ACTN</name>
<dbReference type="Gene3D" id="3.30.300.30">
    <property type="match status" value="1"/>
</dbReference>
<dbReference type="PANTHER" id="PTHR45527:SF14">
    <property type="entry name" value="PLIPASTATIN SYNTHASE SUBUNIT B"/>
    <property type="match status" value="1"/>
</dbReference>
<feature type="domain" description="AMP-binding enzyme C-terminal" evidence="1">
    <location>
        <begin position="37"/>
        <end position="112"/>
    </location>
</feature>